<accession>A0A448ZSK0</accession>
<dbReference type="Proteomes" id="UP000291116">
    <property type="component" value="Unassembled WGS sequence"/>
</dbReference>
<dbReference type="AlphaFoldDB" id="A0A448ZSK0"/>
<name>A0A448ZSK0_9STRA</name>
<keyword evidence="2" id="KW-1185">Reference proteome</keyword>
<gene>
    <name evidence="1" type="ORF">PSNMU_V1.4_AUG-EV-PASAV3_0121060</name>
</gene>
<sequence length="115" mass="13488">MYRYRTRKLTFPLVSLRVSDSKRPKREAVQCATHRYHRRRHIVRVERQRNAFYDDVRFGFKSRNDDFGPSVSIGNLHNPYLDGWIFAEQCIQHSDQRGGGFMGVGKLASDDDIRG</sequence>
<evidence type="ECO:0000313" key="1">
    <source>
        <dbReference type="EMBL" id="VEU45035.1"/>
    </source>
</evidence>
<protein>
    <submittedName>
        <fullName evidence="1">Uncharacterized protein</fullName>
    </submittedName>
</protein>
<proteinExistence type="predicted"/>
<reference evidence="1 2" key="1">
    <citation type="submission" date="2019-01" db="EMBL/GenBank/DDBJ databases">
        <authorList>
            <person name="Ferrante I. M."/>
        </authorList>
    </citation>
    <scope>NUCLEOTIDE SEQUENCE [LARGE SCALE GENOMIC DNA]</scope>
    <source>
        <strain evidence="1 2">B856</strain>
    </source>
</reference>
<evidence type="ECO:0000313" key="2">
    <source>
        <dbReference type="Proteomes" id="UP000291116"/>
    </source>
</evidence>
<organism evidence="1 2">
    <name type="scientific">Pseudo-nitzschia multistriata</name>
    <dbReference type="NCBI Taxonomy" id="183589"/>
    <lineage>
        <taxon>Eukaryota</taxon>
        <taxon>Sar</taxon>
        <taxon>Stramenopiles</taxon>
        <taxon>Ochrophyta</taxon>
        <taxon>Bacillariophyta</taxon>
        <taxon>Bacillariophyceae</taxon>
        <taxon>Bacillariophycidae</taxon>
        <taxon>Bacillariales</taxon>
        <taxon>Bacillariaceae</taxon>
        <taxon>Pseudo-nitzschia</taxon>
    </lineage>
</organism>
<dbReference type="EMBL" id="CAACVS010000680">
    <property type="protein sequence ID" value="VEU45035.1"/>
    <property type="molecule type" value="Genomic_DNA"/>
</dbReference>